<evidence type="ECO:0000256" key="1">
    <source>
        <dbReference type="ARBA" id="ARBA00008761"/>
    </source>
</evidence>
<keyword evidence="5" id="KW-0238">DNA-binding</keyword>
<dbReference type="GO" id="GO:0003677">
    <property type="term" value="F:DNA binding"/>
    <property type="evidence" value="ECO:0007669"/>
    <property type="project" value="UniProtKB-KW"/>
</dbReference>
<evidence type="ECO:0000256" key="5">
    <source>
        <dbReference type="ARBA" id="ARBA00023125"/>
    </source>
</evidence>
<reference evidence="10" key="1">
    <citation type="submission" date="2020-10" db="EMBL/GenBank/DDBJ databases">
        <authorList>
            <person name="Castelo-Branco R."/>
            <person name="Eusebio N."/>
            <person name="Adriana R."/>
            <person name="Vieira A."/>
            <person name="Brugerolle De Fraissinette N."/>
            <person name="Rezende De Castro R."/>
            <person name="Schneider M.P."/>
            <person name="Vasconcelos V."/>
            <person name="Leao P.N."/>
        </authorList>
    </citation>
    <scope>NUCLEOTIDE SEQUENCE</scope>
    <source>
        <strain evidence="10">LEGE 07157</strain>
    </source>
</reference>
<feature type="domain" description="Cas12f1-like TNB" evidence="8">
    <location>
        <begin position="304"/>
        <end position="365"/>
    </location>
</feature>
<keyword evidence="6" id="KW-0233">DNA recombination</keyword>
<evidence type="ECO:0000256" key="2">
    <source>
        <dbReference type="ARBA" id="ARBA00022578"/>
    </source>
</evidence>
<dbReference type="Pfam" id="PF07282">
    <property type="entry name" value="Cas12f1-like_TNB"/>
    <property type="match status" value="1"/>
</dbReference>
<accession>A0A8J7DVY0</accession>
<organism evidence="10 11">
    <name type="scientific">Lusitaniella coriacea LEGE 07157</name>
    <dbReference type="NCBI Taxonomy" id="945747"/>
    <lineage>
        <taxon>Bacteria</taxon>
        <taxon>Bacillati</taxon>
        <taxon>Cyanobacteriota</taxon>
        <taxon>Cyanophyceae</taxon>
        <taxon>Spirulinales</taxon>
        <taxon>Lusitaniellaceae</taxon>
        <taxon>Lusitaniella</taxon>
    </lineage>
</organism>
<protein>
    <submittedName>
        <fullName evidence="10">Transposase</fullName>
    </submittedName>
</protein>
<proteinExistence type="inferred from homology"/>
<evidence type="ECO:0000313" key="11">
    <source>
        <dbReference type="Proteomes" id="UP000654482"/>
    </source>
</evidence>
<dbReference type="Pfam" id="PF01385">
    <property type="entry name" value="OrfB_IS605"/>
    <property type="match status" value="1"/>
</dbReference>
<evidence type="ECO:0000313" key="10">
    <source>
        <dbReference type="EMBL" id="MBE9116054.1"/>
    </source>
</evidence>
<dbReference type="Proteomes" id="UP000654482">
    <property type="component" value="Unassembled WGS sequence"/>
</dbReference>
<dbReference type="Pfam" id="PF12323">
    <property type="entry name" value="HTH_OrfB_IS605"/>
    <property type="match status" value="1"/>
</dbReference>
<evidence type="ECO:0000259" key="8">
    <source>
        <dbReference type="Pfam" id="PF07282"/>
    </source>
</evidence>
<evidence type="ECO:0000256" key="6">
    <source>
        <dbReference type="ARBA" id="ARBA00023172"/>
    </source>
</evidence>
<evidence type="ECO:0000256" key="3">
    <source>
        <dbReference type="ARBA" id="ARBA00022723"/>
    </source>
</evidence>
<dbReference type="InterPro" id="IPR021027">
    <property type="entry name" value="Transposase_put_HTH"/>
</dbReference>
<comment type="caution">
    <text evidence="10">The sequence shown here is derived from an EMBL/GenBank/DDBJ whole genome shotgun (WGS) entry which is preliminary data.</text>
</comment>
<feature type="domain" description="Probable transposase IS891/IS1136/IS1341" evidence="7">
    <location>
        <begin position="187"/>
        <end position="292"/>
    </location>
</feature>
<evidence type="ECO:0000256" key="4">
    <source>
        <dbReference type="ARBA" id="ARBA00022833"/>
    </source>
</evidence>
<keyword evidence="4" id="KW-0862">Zinc</keyword>
<dbReference type="GO" id="GO:0006310">
    <property type="term" value="P:DNA recombination"/>
    <property type="evidence" value="ECO:0007669"/>
    <property type="project" value="UniProtKB-KW"/>
</dbReference>
<dbReference type="AlphaFoldDB" id="A0A8J7DVY0"/>
<evidence type="ECO:0000259" key="7">
    <source>
        <dbReference type="Pfam" id="PF01385"/>
    </source>
</evidence>
<keyword evidence="2" id="KW-0815">Transposition</keyword>
<dbReference type="GO" id="GO:0046872">
    <property type="term" value="F:metal ion binding"/>
    <property type="evidence" value="ECO:0007669"/>
    <property type="project" value="UniProtKB-KW"/>
</dbReference>
<dbReference type="RefSeq" id="WP_194029147.1">
    <property type="nucleotide sequence ID" value="NZ_JADEWZ010000011.1"/>
</dbReference>
<keyword evidence="11" id="KW-1185">Reference proteome</keyword>
<feature type="domain" description="Transposase putative helix-turn-helix" evidence="9">
    <location>
        <begin position="1"/>
        <end position="46"/>
    </location>
</feature>
<name>A0A8J7DVY0_9CYAN</name>
<gene>
    <name evidence="10" type="ORF">IQ249_09120</name>
</gene>
<comment type="similarity">
    <text evidence="1">In the C-terminal section; belongs to the transposase 35 family.</text>
</comment>
<keyword evidence="3" id="KW-0479">Metal-binding</keyword>
<sequence length="401" mass="45799">MINLTYEYRAYPTANQSLKMEECLETCRRVYNYALAERRDWIQSRKCLVNACSIQREFIYPMDAEKPTYYSQKRNLTAARKDNLFLQNVHSQVLQDVMGRLEKAFNALWNSGFGFPRFKKRFRSFNFPQLGKNPIGDNQIKLPVFGWVKTVMHRPIPEGFEAKQARVVKRASGWYIQLVIQSDVKIPAPPIGGYAIGIDVGLTDFVATSEGELIARPRFFVDAQHRLKVLNRAVARKQKGSMNQQKDRQRVARFHERIANRRKDFHRKLAHHLCDQADMIFAEELNLKGLAKGMLGKHCLDAGWGQFLDTLKWVCFKCGVHFQKVAAHGTSQECPSCGVTVRKDLSVRRHECPECGYTTNRDVASGQVIRNRGLIAVGQTVQSCGATPSREAMKQESLKAI</sequence>
<dbReference type="GO" id="GO:0032196">
    <property type="term" value="P:transposition"/>
    <property type="evidence" value="ECO:0007669"/>
    <property type="project" value="UniProtKB-KW"/>
</dbReference>
<dbReference type="NCBIfam" id="NF040570">
    <property type="entry name" value="guided_TnpB"/>
    <property type="match status" value="1"/>
</dbReference>
<dbReference type="InterPro" id="IPR010095">
    <property type="entry name" value="Cas12f1-like_TNB"/>
</dbReference>
<evidence type="ECO:0000259" key="9">
    <source>
        <dbReference type="Pfam" id="PF12323"/>
    </source>
</evidence>
<dbReference type="EMBL" id="JADEWZ010000011">
    <property type="protein sequence ID" value="MBE9116054.1"/>
    <property type="molecule type" value="Genomic_DNA"/>
</dbReference>
<dbReference type="InterPro" id="IPR001959">
    <property type="entry name" value="Transposase"/>
</dbReference>